<keyword evidence="8 11" id="KW-0472">Membrane</keyword>
<keyword evidence="10 11" id="KW-0998">Cell outer membrane</keyword>
<evidence type="ECO:0000256" key="12">
    <source>
        <dbReference type="RuleBase" id="RU003357"/>
    </source>
</evidence>
<dbReference type="InterPro" id="IPR000531">
    <property type="entry name" value="Beta-barrel_TonB"/>
</dbReference>
<dbReference type="SUPFAM" id="SSF56935">
    <property type="entry name" value="Porins"/>
    <property type="match status" value="1"/>
</dbReference>
<dbReference type="GO" id="GO:0044718">
    <property type="term" value="P:siderophore transmembrane transport"/>
    <property type="evidence" value="ECO:0007669"/>
    <property type="project" value="TreeGrafter"/>
</dbReference>
<dbReference type="InterPro" id="IPR037066">
    <property type="entry name" value="Plug_dom_sf"/>
</dbReference>
<evidence type="ECO:0000256" key="11">
    <source>
        <dbReference type="PROSITE-ProRule" id="PRU01360"/>
    </source>
</evidence>
<dbReference type="InterPro" id="IPR012910">
    <property type="entry name" value="Plug_dom"/>
</dbReference>
<proteinExistence type="inferred from homology"/>
<evidence type="ECO:0000256" key="7">
    <source>
        <dbReference type="ARBA" id="ARBA00023077"/>
    </source>
</evidence>
<evidence type="ECO:0000313" key="16">
    <source>
        <dbReference type="Proteomes" id="UP000613743"/>
    </source>
</evidence>
<keyword evidence="7 12" id="KW-0798">TonB box</keyword>
<keyword evidence="9 15" id="KW-0675">Receptor</keyword>
<reference evidence="15" key="1">
    <citation type="journal article" date="2014" name="Int. J. Syst. Evol. Microbiol.">
        <title>Complete genome sequence of Corynebacterium casei LMG S-19264T (=DSM 44701T), isolated from a smear-ripened cheese.</title>
        <authorList>
            <consortium name="US DOE Joint Genome Institute (JGI-PGF)"/>
            <person name="Walter F."/>
            <person name="Albersmeier A."/>
            <person name="Kalinowski J."/>
            <person name="Ruckert C."/>
        </authorList>
    </citation>
    <scope>NUCLEOTIDE SEQUENCE</scope>
    <source>
        <strain evidence="15">JCM 30804</strain>
    </source>
</reference>
<evidence type="ECO:0000256" key="4">
    <source>
        <dbReference type="ARBA" id="ARBA00022452"/>
    </source>
</evidence>
<evidence type="ECO:0000256" key="5">
    <source>
        <dbReference type="ARBA" id="ARBA00022692"/>
    </source>
</evidence>
<sequence>MAICATFNAQANANAQDPLLNISEVIVVHGEQPSAIEQATTHWRISADDIRRSGAISLDQVLKNVPGLYVRVGGEGTPRVDIRGLKTRHIIYLVNGVPANNTNDGQFDPSVIPTSQIEVVEVSVGPSSVLYGPGGAGGVINIITKSALNEPVVSGKVEGGDNSTLNADLSVATTQENWQGLLSFSHQQSDGFPLSDDYEAAEFQARGDRDNADRETQSLYGQGTYWLSEQSTLTGNLSLKQGDWGKPSRDGSTDAKSKFERVDDYQEKTLQLGGAHRFSPEFTLRGFGYYNQNDVLEYGYEDATYQDINASQDGRSTVQGANIQAIMQPSAESVFTSALIAENQTWEAIEKKAATKKKPAQEQTSDDDLWLYTLATEYQFQSTENYGATLGAAYHYVDKKQGHEQDYSAQASTYLWLNDASKLAFGFAHKVRYPSMRNLYSQSSGNTELTPENSNHLEVSVNQQLGLQTELLVAAHHSQTDGYIAKDGDGIYQNLGDYRFQGIDLMLSSQYWDGLDLNLSYSYLDTLDKDADGSLDRLEHRPRQQVRLQASYAFATATTVSLNAERIMDQIYYRQTQSAGVTAVEQIALDDYTLVDVNVRQAIVNDNLSLYVRATNLLDENYVQSEALPQAGRQVFVGIDWQL</sequence>
<keyword evidence="6" id="KW-0732">Signal</keyword>
<dbReference type="PANTHER" id="PTHR30069:SF29">
    <property type="entry name" value="HEMOGLOBIN AND HEMOGLOBIN-HAPTOGLOBIN-BINDING PROTEIN 1-RELATED"/>
    <property type="match status" value="1"/>
</dbReference>
<name>A0A917NBN7_9GAMM</name>
<dbReference type="GO" id="GO:0015344">
    <property type="term" value="F:siderophore uptake transmembrane transporter activity"/>
    <property type="evidence" value="ECO:0007669"/>
    <property type="project" value="TreeGrafter"/>
</dbReference>
<evidence type="ECO:0000313" key="15">
    <source>
        <dbReference type="EMBL" id="GGI81355.1"/>
    </source>
</evidence>
<keyword evidence="16" id="KW-1185">Reference proteome</keyword>
<gene>
    <name evidence="15" type="ORF">GCM10009332_18390</name>
</gene>
<dbReference type="GO" id="GO:0009279">
    <property type="term" value="C:cell outer membrane"/>
    <property type="evidence" value="ECO:0007669"/>
    <property type="project" value="UniProtKB-SubCell"/>
</dbReference>
<keyword evidence="3 11" id="KW-0813">Transport</keyword>
<comment type="subcellular location">
    <subcellularLocation>
        <location evidence="1 11">Cell outer membrane</location>
        <topology evidence="1 11">Multi-pass membrane protein</topology>
    </subcellularLocation>
</comment>
<evidence type="ECO:0000256" key="8">
    <source>
        <dbReference type="ARBA" id="ARBA00023136"/>
    </source>
</evidence>
<reference evidence="15" key="2">
    <citation type="submission" date="2020-09" db="EMBL/GenBank/DDBJ databases">
        <authorList>
            <person name="Sun Q."/>
            <person name="Ohkuma M."/>
        </authorList>
    </citation>
    <scope>NUCLEOTIDE SEQUENCE</scope>
    <source>
        <strain evidence="15">JCM 30804</strain>
    </source>
</reference>
<comment type="caution">
    <text evidence="15">The sequence shown here is derived from an EMBL/GenBank/DDBJ whole genome shotgun (WGS) entry which is preliminary data.</text>
</comment>
<evidence type="ECO:0000259" key="13">
    <source>
        <dbReference type="Pfam" id="PF00593"/>
    </source>
</evidence>
<feature type="domain" description="TonB-dependent receptor-like beta-barrel" evidence="13">
    <location>
        <begin position="179"/>
        <end position="617"/>
    </location>
</feature>
<evidence type="ECO:0000259" key="14">
    <source>
        <dbReference type="Pfam" id="PF07715"/>
    </source>
</evidence>
<dbReference type="InterPro" id="IPR039426">
    <property type="entry name" value="TonB-dep_rcpt-like"/>
</dbReference>
<keyword evidence="5 11" id="KW-0812">Transmembrane</keyword>
<dbReference type="EMBL" id="BMPZ01000004">
    <property type="protein sequence ID" value="GGI81355.1"/>
    <property type="molecule type" value="Genomic_DNA"/>
</dbReference>
<evidence type="ECO:0000256" key="9">
    <source>
        <dbReference type="ARBA" id="ARBA00023170"/>
    </source>
</evidence>
<evidence type="ECO:0000256" key="2">
    <source>
        <dbReference type="ARBA" id="ARBA00008143"/>
    </source>
</evidence>
<dbReference type="PANTHER" id="PTHR30069">
    <property type="entry name" value="TONB-DEPENDENT OUTER MEMBRANE RECEPTOR"/>
    <property type="match status" value="1"/>
</dbReference>
<keyword evidence="4 11" id="KW-1134">Transmembrane beta strand</keyword>
<organism evidence="15 16">
    <name type="scientific">Shewanella gelidii</name>
    <dbReference type="NCBI Taxonomy" id="1642821"/>
    <lineage>
        <taxon>Bacteria</taxon>
        <taxon>Pseudomonadati</taxon>
        <taxon>Pseudomonadota</taxon>
        <taxon>Gammaproteobacteria</taxon>
        <taxon>Alteromonadales</taxon>
        <taxon>Shewanellaceae</taxon>
        <taxon>Shewanella</taxon>
    </lineage>
</organism>
<evidence type="ECO:0000256" key="10">
    <source>
        <dbReference type="ARBA" id="ARBA00023237"/>
    </source>
</evidence>
<dbReference type="Proteomes" id="UP000613743">
    <property type="component" value="Unassembled WGS sequence"/>
</dbReference>
<dbReference type="Gene3D" id="2.40.170.20">
    <property type="entry name" value="TonB-dependent receptor, beta-barrel domain"/>
    <property type="match status" value="1"/>
</dbReference>
<evidence type="ECO:0000256" key="3">
    <source>
        <dbReference type="ARBA" id="ARBA00022448"/>
    </source>
</evidence>
<feature type="domain" description="TonB-dependent receptor plug" evidence="14">
    <location>
        <begin position="40"/>
        <end position="139"/>
    </location>
</feature>
<dbReference type="AlphaFoldDB" id="A0A917NBN7"/>
<accession>A0A917NBN7</accession>
<dbReference type="CDD" id="cd01347">
    <property type="entry name" value="ligand_gated_channel"/>
    <property type="match status" value="1"/>
</dbReference>
<comment type="similarity">
    <text evidence="2">Belongs to the TonB-dependent receptor family. Hemoglobin/haptoglobin binding protein subfamily.</text>
</comment>
<evidence type="ECO:0000256" key="1">
    <source>
        <dbReference type="ARBA" id="ARBA00004571"/>
    </source>
</evidence>
<dbReference type="PROSITE" id="PS52016">
    <property type="entry name" value="TONB_DEPENDENT_REC_3"/>
    <property type="match status" value="1"/>
</dbReference>
<dbReference type="Pfam" id="PF00593">
    <property type="entry name" value="TonB_dep_Rec_b-barrel"/>
    <property type="match status" value="1"/>
</dbReference>
<protein>
    <submittedName>
        <fullName evidence="15">TonB-dependent receptor</fullName>
    </submittedName>
</protein>
<dbReference type="Pfam" id="PF07715">
    <property type="entry name" value="Plug"/>
    <property type="match status" value="1"/>
</dbReference>
<evidence type="ECO:0000256" key="6">
    <source>
        <dbReference type="ARBA" id="ARBA00022729"/>
    </source>
</evidence>
<dbReference type="InterPro" id="IPR036942">
    <property type="entry name" value="Beta-barrel_TonB_sf"/>
</dbReference>
<dbReference type="Gene3D" id="2.170.130.10">
    <property type="entry name" value="TonB-dependent receptor, plug domain"/>
    <property type="match status" value="1"/>
</dbReference>